<evidence type="ECO:0000256" key="16">
    <source>
        <dbReference type="SAM" id="Phobius"/>
    </source>
</evidence>
<sequence>MTTAPSPLPATSSQQTLLVLKILRVSLHVMFAFLLCFGAVLALVGSVYQVRHTVIGVLSLALGGIYLAGTVYENRRGLPATFTDFFFRPGASARYRQAARFTPAHLWLLVITLLWLGLMALDSSFTWVVFPIMFLYLHLLAPIAGVAATLVLCALAIALPLVGPAGFGLDYLHSEGLAPGYLIGPTLGALLAIVISFTYRALRADAAYQYQLAQQLRAVQAELVQQQYSAGKLEERERLAREIHDTLAQGLSSIVLVSRAAASSLQEGKADAAAAQVRVIQDSAAANLAEARRFIRDLSSPALDDSLVSALRALAASTETAQKAAGKPLTCAFILEGKEETANALPEAVSATLMRVAQGALANVAAHAEASRAALTLSIWPGEVTLDVFDNGRGFTPTPLATGTLSETGTGYGLTSLGERVAHLDGSLDIESTHGEGTVLTARIPLDQANQTSQHRPDQEAQ</sequence>
<dbReference type="GO" id="GO:0051539">
    <property type="term" value="F:4 iron, 4 sulfur cluster binding"/>
    <property type="evidence" value="ECO:0007669"/>
    <property type="project" value="UniProtKB-KW"/>
</dbReference>
<dbReference type="Pfam" id="PF02518">
    <property type="entry name" value="HATPase_c"/>
    <property type="match status" value="1"/>
</dbReference>
<dbReference type="GO" id="GO:0000155">
    <property type="term" value="F:phosphorelay sensor kinase activity"/>
    <property type="evidence" value="ECO:0007669"/>
    <property type="project" value="InterPro"/>
</dbReference>
<evidence type="ECO:0000256" key="8">
    <source>
        <dbReference type="ARBA" id="ARBA00022679"/>
    </source>
</evidence>
<evidence type="ECO:0000256" key="13">
    <source>
        <dbReference type="ARBA" id="ARBA00023014"/>
    </source>
</evidence>
<keyword evidence="6" id="KW-0004">4Fe-4S</keyword>
<gene>
    <name evidence="18" type="ORF">H9908_05690</name>
</gene>
<dbReference type="PIRSF" id="PIRSF037434">
    <property type="entry name" value="STHK_ChrS"/>
    <property type="match status" value="1"/>
</dbReference>
<dbReference type="InterPro" id="IPR005467">
    <property type="entry name" value="His_kinase_dom"/>
</dbReference>
<reference evidence="18" key="2">
    <citation type="submission" date="2021-04" db="EMBL/GenBank/DDBJ databases">
        <authorList>
            <person name="Gilroy R."/>
        </authorList>
    </citation>
    <scope>NUCLEOTIDE SEQUENCE</scope>
    <source>
        <strain evidence="18">ChiHjej10B9-4811</strain>
    </source>
</reference>
<dbReference type="Gene3D" id="3.30.565.10">
    <property type="entry name" value="Histidine kinase-like ATPase, C-terminal domain"/>
    <property type="match status" value="1"/>
</dbReference>
<reference evidence="18" key="1">
    <citation type="journal article" date="2021" name="PeerJ">
        <title>Extensive microbial diversity within the chicken gut microbiome revealed by metagenomics and culture.</title>
        <authorList>
            <person name="Gilroy R."/>
            <person name="Ravi A."/>
            <person name="Getino M."/>
            <person name="Pursley I."/>
            <person name="Horton D.L."/>
            <person name="Alikhan N.F."/>
            <person name="Baker D."/>
            <person name="Gharbi K."/>
            <person name="Hall N."/>
            <person name="Watson M."/>
            <person name="Adriaenssens E.M."/>
            <person name="Foster-Nyarko E."/>
            <person name="Jarju S."/>
            <person name="Secka A."/>
            <person name="Antonio M."/>
            <person name="Oren A."/>
            <person name="Chaudhuri R.R."/>
            <person name="La Ragione R."/>
            <person name="Hildebrand F."/>
            <person name="Pallen M.J."/>
        </authorList>
    </citation>
    <scope>NUCLEOTIDE SEQUENCE</scope>
    <source>
        <strain evidence="18">ChiHjej10B9-4811</strain>
    </source>
</reference>
<evidence type="ECO:0000256" key="12">
    <source>
        <dbReference type="ARBA" id="ARBA00023012"/>
    </source>
</evidence>
<dbReference type="InterPro" id="IPR017205">
    <property type="entry name" value="Sig_transdc_His_kinase_ChrS"/>
</dbReference>
<comment type="catalytic activity">
    <reaction evidence="1">
        <text>ATP + protein L-histidine = ADP + protein N-phospho-L-histidine.</text>
        <dbReference type="EC" id="2.7.13.3"/>
    </reaction>
</comment>
<dbReference type="GO" id="GO:0016020">
    <property type="term" value="C:membrane"/>
    <property type="evidence" value="ECO:0007669"/>
    <property type="project" value="InterPro"/>
</dbReference>
<name>A0A9D2ZTF1_9MICC</name>
<evidence type="ECO:0000256" key="1">
    <source>
        <dbReference type="ARBA" id="ARBA00000085"/>
    </source>
</evidence>
<dbReference type="InterPro" id="IPR036890">
    <property type="entry name" value="HATPase_C_sf"/>
</dbReference>
<feature type="domain" description="Histidine kinase" evidence="17">
    <location>
        <begin position="353"/>
        <end position="448"/>
    </location>
</feature>
<feature type="transmembrane region" description="Helical" evidence="16">
    <location>
        <begin position="54"/>
        <end position="72"/>
    </location>
</feature>
<keyword evidence="11" id="KW-0408">Iron</keyword>
<keyword evidence="16" id="KW-1133">Transmembrane helix</keyword>
<dbReference type="GO" id="GO:0005737">
    <property type="term" value="C:cytoplasm"/>
    <property type="evidence" value="ECO:0007669"/>
    <property type="project" value="UniProtKB-SubCell"/>
</dbReference>
<comment type="cofactor">
    <cofactor evidence="2">
        <name>[4Fe-4S] cluster</name>
        <dbReference type="ChEBI" id="CHEBI:49883"/>
    </cofactor>
</comment>
<dbReference type="InterPro" id="IPR050482">
    <property type="entry name" value="Sensor_HK_TwoCompSys"/>
</dbReference>
<proteinExistence type="predicted"/>
<feature type="transmembrane region" description="Helical" evidence="16">
    <location>
        <begin position="182"/>
        <end position="202"/>
    </location>
</feature>
<dbReference type="PANTHER" id="PTHR24421">
    <property type="entry name" value="NITRATE/NITRITE SENSOR PROTEIN NARX-RELATED"/>
    <property type="match status" value="1"/>
</dbReference>
<evidence type="ECO:0000256" key="11">
    <source>
        <dbReference type="ARBA" id="ARBA00023004"/>
    </source>
</evidence>
<evidence type="ECO:0000259" key="17">
    <source>
        <dbReference type="PROSITE" id="PS50109"/>
    </source>
</evidence>
<dbReference type="PROSITE" id="PS50109">
    <property type="entry name" value="HIS_KIN"/>
    <property type="match status" value="1"/>
</dbReference>
<keyword evidence="12" id="KW-0902">Two-component regulatory system</keyword>
<evidence type="ECO:0000256" key="3">
    <source>
        <dbReference type="ARBA" id="ARBA00004496"/>
    </source>
</evidence>
<keyword evidence="8" id="KW-0808">Transferase</keyword>
<keyword evidence="10 18" id="KW-0418">Kinase</keyword>
<evidence type="ECO:0000256" key="7">
    <source>
        <dbReference type="ARBA" id="ARBA00022490"/>
    </source>
</evidence>
<evidence type="ECO:0000256" key="9">
    <source>
        <dbReference type="ARBA" id="ARBA00022723"/>
    </source>
</evidence>
<dbReference type="EC" id="2.7.13.3" evidence="4"/>
<feature type="transmembrane region" description="Helical" evidence="16">
    <location>
        <begin position="25"/>
        <end position="47"/>
    </location>
</feature>
<dbReference type="InterPro" id="IPR003594">
    <property type="entry name" value="HATPase_dom"/>
</dbReference>
<keyword evidence="9" id="KW-0479">Metal-binding</keyword>
<dbReference type="GO" id="GO:0046872">
    <property type="term" value="F:metal ion binding"/>
    <property type="evidence" value="ECO:0007669"/>
    <property type="project" value="UniProtKB-KW"/>
</dbReference>
<protein>
    <recommendedName>
        <fullName evidence="5">Oxygen sensor histidine kinase NreB</fullName>
        <ecNumber evidence="4">2.7.13.3</ecNumber>
    </recommendedName>
    <alternativeName>
        <fullName evidence="15">Nitrogen regulation protein B</fullName>
    </alternativeName>
</protein>
<evidence type="ECO:0000256" key="6">
    <source>
        <dbReference type="ARBA" id="ARBA00022485"/>
    </source>
</evidence>
<dbReference type="InterPro" id="IPR011712">
    <property type="entry name" value="Sig_transdc_His_kin_sub3_dim/P"/>
</dbReference>
<dbReference type="AlphaFoldDB" id="A0A9D2ZTF1"/>
<keyword evidence="16" id="KW-0812">Transmembrane</keyword>
<evidence type="ECO:0000313" key="19">
    <source>
        <dbReference type="Proteomes" id="UP000823908"/>
    </source>
</evidence>
<evidence type="ECO:0000256" key="14">
    <source>
        <dbReference type="ARBA" id="ARBA00024827"/>
    </source>
</evidence>
<keyword evidence="16" id="KW-0472">Membrane</keyword>
<dbReference type="EMBL" id="DWUS01000128">
    <property type="protein sequence ID" value="HJD51339.1"/>
    <property type="molecule type" value="Genomic_DNA"/>
</dbReference>
<evidence type="ECO:0000256" key="10">
    <source>
        <dbReference type="ARBA" id="ARBA00022777"/>
    </source>
</evidence>
<dbReference type="PRINTS" id="PR00344">
    <property type="entry name" value="BCTRLSENSOR"/>
</dbReference>
<evidence type="ECO:0000256" key="15">
    <source>
        <dbReference type="ARBA" id="ARBA00030800"/>
    </source>
</evidence>
<evidence type="ECO:0000256" key="5">
    <source>
        <dbReference type="ARBA" id="ARBA00017322"/>
    </source>
</evidence>
<dbReference type="SUPFAM" id="SSF55874">
    <property type="entry name" value="ATPase domain of HSP90 chaperone/DNA topoisomerase II/histidine kinase"/>
    <property type="match status" value="1"/>
</dbReference>
<dbReference type="Pfam" id="PF07730">
    <property type="entry name" value="HisKA_3"/>
    <property type="match status" value="1"/>
</dbReference>
<comment type="subcellular location">
    <subcellularLocation>
        <location evidence="3">Cytoplasm</location>
    </subcellularLocation>
</comment>
<comment type="function">
    <text evidence="14">Member of the two-component regulatory system NreB/NreC involved in the control of dissimilatory nitrate/nitrite reduction in response to oxygen. NreB functions as a direct oxygen sensor histidine kinase which is autophosphorylated, in the absence of oxygen, probably at the conserved histidine residue, and transfers its phosphate group probably to a conserved aspartate residue of NreC. NreB/NreC activates the expression of the nitrate (narGHJI) and nitrite (nir) reductase operons, as well as the putative nitrate transporter gene narT.</text>
</comment>
<comment type="caution">
    <text evidence="18">The sequence shown here is derived from an EMBL/GenBank/DDBJ whole genome shotgun (WGS) entry which is preliminary data.</text>
</comment>
<feature type="transmembrane region" description="Helical" evidence="16">
    <location>
        <begin position="133"/>
        <end position="162"/>
    </location>
</feature>
<dbReference type="InterPro" id="IPR004358">
    <property type="entry name" value="Sig_transdc_His_kin-like_C"/>
</dbReference>
<evidence type="ECO:0000256" key="2">
    <source>
        <dbReference type="ARBA" id="ARBA00001966"/>
    </source>
</evidence>
<keyword evidence="13" id="KW-0411">Iron-sulfur</keyword>
<dbReference type="PANTHER" id="PTHR24421:SF62">
    <property type="entry name" value="SENSORY TRANSDUCTION HISTIDINE KINASE"/>
    <property type="match status" value="1"/>
</dbReference>
<evidence type="ECO:0000256" key="4">
    <source>
        <dbReference type="ARBA" id="ARBA00012438"/>
    </source>
</evidence>
<organism evidence="18 19">
    <name type="scientific">Candidatus Rothia avistercoris</name>
    <dbReference type="NCBI Taxonomy" id="2840479"/>
    <lineage>
        <taxon>Bacteria</taxon>
        <taxon>Bacillati</taxon>
        <taxon>Actinomycetota</taxon>
        <taxon>Actinomycetes</taxon>
        <taxon>Micrococcales</taxon>
        <taxon>Micrococcaceae</taxon>
        <taxon>Rothia</taxon>
    </lineage>
</organism>
<feature type="transmembrane region" description="Helical" evidence="16">
    <location>
        <begin position="104"/>
        <end position="121"/>
    </location>
</feature>
<dbReference type="GO" id="GO:0046983">
    <property type="term" value="F:protein dimerization activity"/>
    <property type="evidence" value="ECO:0007669"/>
    <property type="project" value="InterPro"/>
</dbReference>
<keyword evidence="7" id="KW-0963">Cytoplasm</keyword>
<dbReference type="Gene3D" id="1.20.5.1930">
    <property type="match status" value="1"/>
</dbReference>
<accession>A0A9D2ZTF1</accession>
<evidence type="ECO:0000313" key="18">
    <source>
        <dbReference type="EMBL" id="HJD51339.1"/>
    </source>
</evidence>
<dbReference type="Proteomes" id="UP000823908">
    <property type="component" value="Unassembled WGS sequence"/>
</dbReference>
<dbReference type="CDD" id="cd16917">
    <property type="entry name" value="HATPase_UhpB-NarQ-NarX-like"/>
    <property type="match status" value="1"/>
</dbReference>